<protein>
    <submittedName>
        <fullName evidence="5">Uncharacterized protein</fullName>
    </submittedName>
</protein>
<dbReference type="InterPro" id="IPR019775">
    <property type="entry name" value="WD40_repeat_CS"/>
</dbReference>
<feature type="compositionally biased region" description="Polar residues" evidence="4">
    <location>
        <begin position="24"/>
        <end position="43"/>
    </location>
</feature>
<evidence type="ECO:0000313" key="6">
    <source>
        <dbReference type="Proteomes" id="UP001153737"/>
    </source>
</evidence>
<gene>
    <name evidence="5" type="ORF">PHAECO_LOCUS3101</name>
</gene>
<dbReference type="InterPro" id="IPR001680">
    <property type="entry name" value="WD40_rpt"/>
</dbReference>
<feature type="region of interest" description="Disordered" evidence="4">
    <location>
        <begin position="24"/>
        <end position="67"/>
    </location>
</feature>
<name>A0A9P0DFB5_PHACE</name>
<dbReference type="SUPFAM" id="SSF50978">
    <property type="entry name" value="WD40 repeat-like"/>
    <property type="match status" value="1"/>
</dbReference>
<dbReference type="InterPro" id="IPR015943">
    <property type="entry name" value="WD40/YVTN_repeat-like_dom_sf"/>
</dbReference>
<evidence type="ECO:0000256" key="3">
    <source>
        <dbReference type="PROSITE-ProRule" id="PRU00221"/>
    </source>
</evidence>
<dbReference type="Proteomes" id="UP001153737">
    <property type="component" value="Chromosome 12"/>
</dbReference>
<dbReference type="PROSITE" id="PS50082">
    <property type="entry name" value="WD_REPEATS_2"/>
    <property type="match status" value="1"/>
</dbReference>
<feature type="repeat" description="WD" evidence="3">
    <location>
        <begin position="243"/>
        <end position="285"/>
    </location>
</feature>
<keyword evidence="6" id="KW-1185">Reference proteome</keyword>
<dbReference type="PANTHER" id="PTHR47822:SF2">
    <property type="entry name" value="F-BOX AND WD-40 DOMAIN PROTEIN 7"/>
    <property type="match status" value="1"/>
</dbReference>
<dbReference type="PANTHER" id="PTHR47822">
    <property type="entry name" value="CARBOHYDRATE BINDING DOMAIN CONTAINING PROTEIN"/>
    <property type="match status" value="1"/>
</dbReference>
<sequence length="427" mass="48580">MNKKPKNYFDEKGEVVEDVFITETSQIQRHSTPGPTANRSNPNRIKKHYGSEFLPSENSPSNPSMDMGQEKEKQIIVALKKTPKDNTTVEGKINIISQIDGPREVLCCKYNEEFDYLAAGYSDGIIRVFQSGTGEQIFTLTDMDVKDNRAPVTCIQHRPVSKIYPITNCFTGTYANGCVKCWSYHFNQCLYTIKEKRQTFGITYHPRFPKFVTYGDDLKVYFYDEESKTQERVLMASEDPEKHDGHMSRVFAACFHPRNNYELITGGWDDVVQFWDLRQPYAIRHLSGVHVCGEGLDVNAKGTEVLTCGFQNTDYLQLWDYGSGKRISCLEPDIYNSKLYCGKYVTKDFIVTGGTDPNILRIVDLQTTTTAASINFLPGAVYAIDVGPVKKKDKEKEKETVRVKSDISSVPKIAFVSTKKLYQVDFY</sequence>
<dbReference type="PROSITE" id="PS00678">
    <property type="entry name" value="WD_REPEATS_1"/>
    <property type="match status" value="1"/>
</dbReference>
<reference evidence="5" key="2">
    <citation type="submission" date="2022-10" db="EMBL/GenBank/DDBJ databases">
        <authorList>
            <consortium name="ENA_rothamsted_submissions"/>
            <consortium name="culmorum"/>
            <person name="King R."/>
        </authorList>
    </citation>
    <scope>NUCLEOTIDE SEQUENCE</scope>
</reference>
<organism evidence="5 6">
    <name type="scientific">Phaedon cochleariae</name>
    <name type="common">Mustard beetle</name>
    <dbReference type="NCBI Taxonomy" id="80249"/>
    <lineage>
        <taxon>Eukaryota</taxon>
        <taxon>Metazoa</taxon>
        <taxon>Ecdysozoa</taxon>
        <taxon>Arthropoda</taxon>
        <taxon>Hexapoda</taxon>
        <taxon>Insecta</taxon>
        <taxon>Pterygota</taxon>
        <taxon>Neoptera</taxon>
        <taxon>Endopterygota</taxon>
        <taxon>Coleoptera</taxon>
        <taxon>Polyphaga</taxon>
        <taxon>Cucujiformia</taxon>
        <taxon>Chrysomeloidea</taxon>
        <taxon>Chrysomelidae</taxon>
        <taxon>Chrysomelinae</taxon>
        <taxon>Chrysomelini</taxon>
        <taxon>Phaedon</taxon>
    </lineage>
</organism>
<dbReference type="AlphaFoldDB" id="A0A9P0DFB5"/>
<dbReference type="EMBL" id="OU896718">
    <property type="protein sequence ID" value="CAH1119135.1"/>
    <property type="molecule type" value="Genomic_DNA"/>
</dbReference>
<keyword evidence="1 3" id="KW-0853">WD repeat</keyword>
<evidence type="ECO:0000256" key="1">
    <source>
        <dbReference type="ARBA" id="ARBA00022574"/>
    </source>
</evidence>
<dbReference type="Pfam" id="PF00400">
    <property type="entry name" value="WD40"/>
    <property type="match status" value="2"/>
</dbReference>
<dbReference type="OrthoDB" id="10251741at2759"/>
<accession>A0A9P0DFB5</accession>
<keyword evidence="2" id="KW-0677">Repeat</keyword>
<evidence type="ECO:0000256" key="2">
    <source>
        <dbReference type="ARBA" id="ARBA00022737"/>
    </source>
</evidence>
<evidence type="ECO:0000313" key="5">
    <source>
        <dbReference type="EMBL" id="CAH1119135.1"/>
    </source>
</evidence>
<evidence type="ECO:0000256" key="4">
    <source>
        <dbReference type="SAM" id="MobiDB-lite"/>
    </source>
</evidence>
<dbReference type="InterPro" id="IPR036322">
    <property type="entry name" value="WD40_repeat_dom_sf"/>
</dbReference>
<dbReference type="Gene3D" id="2.130.10.10">
    <property type="entry name" value="YVTN repeat-like/Quinoprotein amine dehydrogenase"/>
    <property type="match status" value="2"/>
</dbReference>
<dbReference type="PROSITE" id="PS50294">
    <property type="entry name" value="WD_REPEATS_REGION"/>
    <property type="match status" value="1"/>
</dbReference>
<dbReference type="SMART" id="SM00320">
    <property type="entry name" value="WD40"/>
    <property type="match status" value="4"/>
</dbReference>
<proteinExistence type="predicted"/>
<reference evidence="5" key="1">
    <citation type="submission" date="2022-01" db="EMBL/GenBank/DDBJ databases">
        <authorList>
            <person name="King R."/>
        </authorList>
    </citation>
    <scope>NUCLEOTIDE SEQUENCE</scope>
</reference>